<name>A0A9J7I0Q5_MUSDO</name>
<keyword evidence="1" id="KW-0560">Oxidoreductase</keyword>
<evidence type="ECO:0000256" key="2">
    <source>
        <dbReference type="RuleBase" id="RU000363"/>
    </source>
</evidence>
<dbReference type="RefSeq" id="XP_005179096.2">
    <property type="nucleotide sequence ID" value="XM_005179039.4"/>
</dbReference>
<dbReference type="PANTHER" id="PTHR24322:SF748">
    <property type="entry name" value="FI23927P1-RELATED"/>
    <property type="match status" value="1"/>
</dbReference>
<gene>
    <name evidence="5" type="primary">LOC101890993</name>
</gene>
<sequence>MQLASFSLVQITSIAMSVRIILIEALYSIYVLLQILVYPLLVVFAIVEVLKRWFRRLGCSRMPSLCGEVALITGSGRGLGRETAIALAKLGCHLAIVDIQEHLANDTAQFIAENYEVNTRAYKVDVRDYQQLLDLRERVTNDLGDVTILVNNAAIITMSSIDDPPVHEIQRMININFTAPVLTTKVFLPKMRELNRGYVVNISSLASMYPHHTFNVYGASKAAVRHLTSALRTELLEAKSAVKAITICPSFLTTNRRVNDVVKALKLNRILADLDGEVVAQYIVEAILRGETEITVPHCFIWLRRIVATLPAAATERLMAFIGGLVDPKCRENELAQALRTDDGVPFDS</sequence>
<keyword evidence="3" id="KW-1133">Transmembrane helix</keyword>
<reference evidence="5" key="1">
    <citation type="submission" date="2025-08" db="UniProtKB">
        <authorList>
            <consortium name="RefSeq"/>
        </authorList>
    </citation>
    <scope>IDENTIFICATION</scope>
    <source>
        <strain evidence="5">Aabys</strain>
        <tissue evidence="5">Whole body</tissue>
    </source>
</reference>
<dbReference type="Pfam" id="PF00106">
    <property type="entry name" value="adh_short"/>
    <property type="match status" value="1"/>
</dbReference>
<dbReference type="PRINTS" id="PR00080">
    <property type="entry name" value="SDRFAMILY"/>
</dbReference>
<evidence type="ECO:0000313" key="5">
    <source>
        <dbReference type="RefSeq" id="XP_005179096.2"/>
    </source>
</evidence>
<dbReference type="Gene3D" id="3.40.50.720">
    <property type="entry name" value="NAD(P)-binding Rossmann-like Domain"/>
    <property type="match status" value="1"/>
</dbReference>
<dbReference type="GO" id="GO:0005811">
    <property type="term" value="C:lipid droplet"/>
    <property type="evidence" value="ECO:0007669"/>
    <property type="project" value="TreeGrafter"/>
</dbReference>
<evidence type="ECO:0000256" key="3">
    <source>
        <dbReference type="SAM" id="Phobius"/>
    </source>
</evidence>
<dbReference type="PRINTS" id="PR00081">
    <property type="entry name" value="GDHRDH"/>
</dbReference>
<evidence type="ECO:0000313" key="4">
    <source>
        <dbReference type="Proteomes" id="UP001652621"/>
    </source>
</evidence>
<protein>
    <submittedName>
        <fullName evidence="5">Uncharacterized oxidoreductase SSP0419-like</fullName>
    </submittedName>
</protein>
<dbReference type="KEGG" id="mde:101890993"/>
<feature type="transmembrane region" description="Helical" evidence="3">
    <location>
        <begin position="27"/>
        <end position="47"/>
    </location>
</feature>
<dbReference type="VEuPathDB" id="VectorBase:MDOMA2_013668"/>
<dbReference type="GeneID" id="101890993"/>
<dbReference type="InterPro" id="IPR036291">
    <property type="entry name" value="NAD(P)-bd_dom_sf"/>
</dbReference>
<dbReference type="OrthoDB" id="6251714at2759"/>
<proteinExistence type="inferred from homology"/>
<comment type="similarity">
    <text evidence="2">Belongs to the short-chain dehydrogenases/reductases (SDR) family.</text>
</comment>
<dbReference type="PROSITE" id="PS00061">
    <property type="entry name" value="ADH_SHORT"/>
    <property type="match status" value="1"/>
</dbReference>
<evidence type="ECO:0000256" key="1">
    <source>
        <dbReference type="ARBA" id="ARBA00023002"/>
    </source>
</evidence>
<keyword evidence="3" id="KW-0812">Transmembrane</keyword>
<dbReference type="SUPFAM" id="SSF51735">
    <property type="entry name" value="NAD(P)-binding Rossmann-fold domains"/>
    <property type="match status" value="1"/>
</dbReference>
<organism evidence="4 5">
    <name type="scientific">Musca domestica</name>
    <name type="common">House fly</name>
    <dbReference type="NCBI Taxonomy" id="7370"/>
    <lineage>
        <taxon>Eukaryota</taxon>
        <taxon>Metazoa</taxon>
        <taxon>Ecdysozoa</taxon>
        <taxon>Arthropoda</taxon>
        <taxon>Hexapoda</taxon>
        <taxon>Insecta</taxon>
        <taxon>Pterygota</taxon>
        <taxon>Neoptera</taxon>
        <taxon>Endopterygota</taxon>
        <taxon>Diptera</taxon>
        <taxon>Brachycera</taxon>
        <taxon>Muscomorpha</taxon>
        <taxon>Muscoidea</taxon>
        <taxon>Muscidae</taxon>
        <taxon>Musca</taxon>
    </lineage>
</organism>
<accession>A0A9J7I0Q5</accession>
<dbReference type="InterPro" id="IPR002347">
    <property type="entry name" value="SDR_fam"/>
</dbReference>
<dbReference type="InterPro" id="IPR020904">
    <property type="entry name" value="Sc_DH/Rdtase_CS"/>
</dbReference>
<dbReference type="GO" id="GO:0016616">
    <property type="term" value="F:oxidoreductase activity, acting on the CH-OH group of donors, NAD or NADP as acceptor"/>
    <property type="evidence" value="ECO:0007669"/>
    <property type="project" value="TreeGrafter"/>
</dbReference>
<dbReference type="Proteomes" id="UP001652621">
    <property type="component" value="Unplaced"/>
</dbReference>
<keyword evidence="3" id="KW-0472">Membrane</keyword>
<dbReference type="PANTHER" id="PTHR24322">
    <property type="entry name" value="PKSB"/>
    <property type="match status" value="1"/>
</dbReference>
<dbReference type="AlphaFoldDB" id="A0A9J7I0Q5"/>
<keyword evidence="4" id="KW-1185">Reference proteome</keyword>